<dbReference type="Proteomes" id="UP000198614">
    <property type="component" value="Unassembled WGS sequence"/>
</dbReference>
<name>A0A1G7DPE4_9ACTN</name>
<protein>
    <recommendedName>
        <fullName evidence="3">DUF4352 domain-containing protein</fullName>
    </recommendedName>
</protein>
<evidence type="ECO:0000313" key="2">
    <source>
        <dbReference type="Proteomes" id="UP000198614"/>
    </source>
</evidence>
<dbReference type="EMBL" id="FNAX01000002">
    <property type="protein sequence ID" value="SDE53367.1"/>
    <property type="molecule type" value="Genomic_DNA"/>
</dbReference>
<reference evidence="1 2" key="1">
    <citation type="submission" date="2016-10" db="EMBL/GenBank/DDBJ databases">
        <authorList>
            <person name="de Groot N.N."/>
        </authorList>
    </citation>
    <scope>NUCLEOTIDE SEQUENCE [LARGE SCALE GENOMIC DNA]</scope>
    <source>
        <strain evidence="1 2">CGMCC 4.1859</strain>
    </source>
</reference>
<organism evidence="1 2">
    <name type="scientific">Streptomyces griseoaurantiacus</name>
    <dbReference type="NCBI Taxonomy" id="68213"/>
    <lineage>
        <taxon>Bacteria</taxon>
        <taxon>Bacillati</taxon>
        <taxon>Actinomycetota</taxon>
        <taxon>Actinomycetes</taxon>
        <taxon>Kitasatosporales</taxon>
        <taxon>Streptomycetaceae</taxon>
        <taxon>Streptomyces</taxon>
        <taxon>Streptomyces aurantiacus group</taxon>
    </lineage>
</organism>
<accession>A0A1G7DPE4</accession>
<evidence type="ECO:0000313" key="1">
    <source>
        <dbReference type="EMBL" id="SDE53367.1"/>
    </source>
</evidence>
<dbReference type="AlphaFoldDB" id="A0A1G7DPE4"/>
<gene>
    <name evidence="1" type="ORF">SAMN05216260_102274</name>
</gene>
<sequence>MREPNVIGDWQEYDQDRAGLRVRVHGLEKAEPPRGREEAAEGLTYFRFRVTVENRGPAPVGVHLEDGQLDVRTGADGESALLDWRNSQFIEGYDVYPLRRATAVLYAAAADTSLHRVDIQVHVRMDEEWTDRHLWSADLTLPAGVTETAAARADAGAADLAGQVSNYLRREAERGQG</sequence>
<proteinExistence type="predicted"/>
<evidence type="ECO:0008006" key="3">
    <source>
        <dbReference type="Google" id="ProtNLM"/>
    </source>
</evidence>
<dbReference type="OrthoDB" id="4255448at2"/>